<name>A0A9P6R2N7_9FUNG</name>
<comment type="caution">
    <text evidence="1">The sequence shown here is derived from an EMBL/GenBank/DDBJ whole genome shotgun (WGS) entry which is preliminary data.</text>
</comment>
<keyword evidence="2" id="KW-1185">Reference proteome</keyword>
<dbReference type="OrthoDB" id="2305787at2759"/>
<reference evidence="1" key="1">
    <citation type="journal article" date="2020" name="Fungal Divers.">
        <title>Resolving the Mortierellaceae phylogeny through synthesis of multi-gene phylogenetics and phylogenomics.</title>
        <authorList>
            <person name="Vandepol N."/>
            <person name="Liber J."/>
            <person name="Desiro A."/>
            <person name="Na H."/>
            <person name="Kennedy M."/>
            <person name="Barry K."/>
            <person name="Grigoriev I.V."/>
            <person name="Miller A.N."/>
            <person name="O'Donnell K."/>
            <person name="Stajich J.E."/>
            <person name="Bonito G."/>
        </authorList>
    </citation>
    <scope>NUCLEOTIDE SEQUENCE</scope>
    <source>
        <strain evidence="1">REB-010B</strain>
    </source>
</reference>
<dbReference type="EMBL" id="JAAAIP010000923">
    <property type="protein sequence ID" value="KAG0311432.1"/>
    <property type="molecule type" value="Genomic_DNA"/>
</dbReference>
<proteinExistence type="predicted"/>
<dbReference type="Proteomes" id="UP000738325">
    <property type="component" value="Unassembled WGS sequence"/>
</dbReference>
<protein>
    <submittedName>
        <fullName evidence="1">Uncharacterized protein</fullName>
    </submittedName>
</protein>
<gene>
    <name evidence="1" type="ORF">BGZ99_010172</name>
</gene>
<evidence type="ECO:0000313" key="1">
    <source>
        <dbReference type="EMBL" id="KAG0311432.1"/>
    </source>
</evidence>
<accession>A0A9P6R2N7</accession>
<evidence type="ECO:0000313" key="2">
    <source>
        <dbReference type="Proteomes" id="UP000738325"/>
    </source>
</evidence>
<sequence>MKSAILFHHTPKYDATLKGEFGSELCELIIYAGGGFRWTKIDVSIQIGTTLFKKTVNLGTKFTFQLVLNEKFEDAITYINVQFGDYTFKKATHFIGTGPSEYQQLLKERMERNTHLKTEFAISTGECCLIL</sequence>
<organism evidence="1 2">
    <name type="scientific">Dissophora globulifera</name>
    <dbReference type="NCBI Taxonomy" id="979702"/>
    <lineage>
        <taxon>Eukaryota</taxon>
        <taxon>Fungi</taxon>
        <taxon>Fungi incertae sedis</taxon>
        <taxon>Mucoromycota</taxon>
        <taxon>Mortierellomycotina</taxon>
        <taxon>Mortierellomycetes</taxon>
        <taxon>Mortierellales</taxon>
        <taxon>Mortierellaceae</taxon>
        <taxon>Dissophora</taxon>
    </lineage>
</organism>
<dbReference type="AlphaFoldDB" id="A0A9P6R2N7"/>